<reference evidence="2" key="1">
    <citation type="submission" date="2010-02" db="EMBL/GenBank/DDBJ databases">
        <title>Sequencing and annotation of the Blastocystis hominis genome.</title>
        <authorList>
            <person name="Wincker P."/>
        </authorList>
    </citation>
    <scope>NUCLEOTIDE SEQUENCE</scope>
    <source>
        <strain evidence="2">Singapore isolate B</strain>
    </source>
</reference>
<proteinExistence type="predicted"/>
<feature type="compositionally biased region" description="Basic residues" evidence="1">
    <location>
        <begin position="36"/>
        <end position="47"/>
    </location>
</feature>
<dbReference type="GeneID" id="24921385"/>
<sequence length="90" mass="10165">MELLTFGVVAMGAYHIQRKVYATEQFHEYYFGKGTKTGKKREKKGGKSGKGAKNAKNAQKMKKKSKKEEKKAQYPMQEIEEGSLSCITNV</sequence>
<dbReference type="InParanoid" id="D8M9A1"/>
<name>D8M9A1_BLAHO</name>
<dbReference type="AlphaFoldDB" id="D8M9A1"/>
<evidence type="ECO:0000313" key="2">
    <source>
        <dbReference type="EMBL" id="CBK24640.2"/>
    </source>
</evidence>
<accession>D8M9A1</accession>
<organism evidence="2">
    <name type="scientific">Blastocystis hominis</name>
    <dbReference type="NCBI Taxonomy" id="12968"/>
    <lineage>
        <taxon>Eukaryota</taxon>
        <taxon>Sar</taxon>
        <taxon>Stramenopiles</taxon>
        <taxon>Bigyra</taxon>
        <taxon>Opalozoa</taxon>
        <taxon>Opalinata</taxon>
        <taxon>Blastocystidae</taxon>
        <taxon>Blastocystis</taxon>
    </lineage>
</organism>
<dbReference type="EMBL" id="FN668688">
    <property type="protein sequence ID" value="CBK24640.2"/>
    <property type="molecule type" value="Genomic_DNA"/>
</dbReference>
<evidence type="ECO:0000256" key="1">
    <source>
        <dbReference type="SAM" id="MobiDB-lite"/>
    </source>
</evidence>
<dbReference type="RefSeq" id="XP_012898688.1">
    <property type="nucleotide sequence ID" value="XM_013043234.1"/>
</dbReference>
<protein>
    <submittedName>
        <fullName evidence="2">Uncharacterized protein</fullName>
    </submittedName>
</protein>
<gene>
    <name evidence="2" type="ORF">GSBLH_T00004354001</name>
</gene>
<keyword evidence="3" id="KW-1185">Reference proteome</keyword>
<evidence type="ECO:0000313" key="3">
    <source>
        <dbReference type="Proteomes" id="UP000008312"/>
    </source>
</evidence>
<dbReference type="Proteomes" id="UP000008312">
    <property type="component" value="Unassembled WGS sequence"/>
</dbReference>
<feature type="region of interest" description="Disordered" evidence="1">
    <location>
        <begin position="35"/>
        <end position="76"/>
    </location>
</feature>